<feature type="compositionally biased region" description="Acidic residues" evidence="1">
    <location>
        <begin position="161"/>
        <end position="179"/>
    </location>
</feature>
<protein>
    <submittedName>
        <fullName evidence="2">Uncharacterized protein</fullName>
    </submittedName>
</protein>
<evidence type="ECO:0000313" key="3">
    <source>
        <dbReference type="Proteomes" id="UP001148838"/>
    </source>
</evidence>
<accession>A0ABQ8SQY9</accession>
<evidence type="ECO:0000256" key="1">
    <source>
        <dbReference type="SAM" id="MobiDB-lite"/>
    </source>
</evidence>
<name>A0ABQ8SQY9_PERAM</name>
<gene>
    <name evidence="2" type="ORF">ANN_16648</name>
</gene>
<dbReference type="Proteomes" id="UP001148838">
    <property type="component" value="Unassembled WGS sequence"/>
</dbReference>
<feature type="region of interest" description="Disordered" evidence="1">
    <location>
        <begin position="152"/>
        <end position="188"/>
    </location>
</feature>
<dbReference type="EMBL" id="JAJSOF020000021">
    <property type="protein sequence ID" value="KAJ4436614.1"/>
    <property type="molecule type" value="Genomic_DNA"/>
</dbReference>
<proteinExistence type="predicted"/>
<keyword evidence="3" id="KW-1185">Reference proteome</keyword>
<comment type="caution">
    <text evidence="2">The sequence shown here is derived from an EMBL/GenBank/DDBJ whole genome shotgun (WGS) entry which is preliminary data.</text>
</comment>
<reference evidence="2 3" key="1">
    <citation type="journal article" date="2022" name="Allergy">
        <title>Genome assembly and annotation of Periplaneta americana reveal a comprehensive cockroach allergen profile.</title>
        <authorList>
            <person name="Wang L."/>
            <person name="Xiong Q."/>
            <person name="Saelim N."/>
            <person name="Wang L."/>
            <person name="Nong W."/>
            <person name="Wan A.T."/>
            <person name="Shi M."/>
            <person name="Liu X."/>
            <person name="Cao Q."/>
            <person name="Hui J.H.L."/>
            <person name="Sookrung N."/>
            <person name="Leung T.F."/>
            <person name="Tungtrongchitr A."/>
            <person name="Tsui S.K.W."/>
        </authorList>
    </citation>
    <scope>NUCLEOTIDE SEQUENCE [LARGE SCALE GENOMIC DNA]</scope>
    <source>
        <strain evidence="2">PWHHKU_190912</strain>
    </source>
</reference>
<evidence type="ECO:0000313" key="2">
    <source>
        <dbReference type="EMBL" id="KAJ4436614.1"/>
    </source>
</evidence>
<organism evidence="2 3">
    <name type="scientific">Periplaneta americana</name>
    <name type="common">American cockroach</name>
    <name type="synonym">Blatta americana</name>
    <dbReference type="NCBI Taxonomy" id="6978"/>
    <lineage>
        <taxon>Eukaryota</taxon>
        <taxon>Metazoa</taxon>
        <taxon>Ecdysozoa</taxon>
        <taxon>Arthropoda</taxon>
        <taxon>Hexapoda</taxon>
        <taxon>Insecta</taxon>
        <taxon>Pterygota</taxon>
        <taxon>Neoptera</taxon>
        <taxon>Polyneoptera</taxon>
        <taxon>Dictyoptera</taxon>
        <taxon>Blattodea</taxon>
        <taxon>Blattoidea</taxon>
        <taxon>Blattidae</taxon>
        <taxon>Blattinae</taxon>
        <taxon>Periplaneta</taxon>
    </lineage>
</organism>
<sequence>MDLREVGYDDREWINFAQDRDQWRAYCEGGNEPPGSLKASTCISLNLIKNYNKKVEIEYCHAIEPYIDTVLEVLVELPSYDMTYHELLTGPTFSPAARVSIQGGDACRLGRQSSSVCVWKAMPARPTDHNLANNGVKLETKGRRYRRLEVKIQEGTGAINDDNDDDDDDDDDDHDDDYDYLMVRPPSGPGFDSRSERVAWVRFFRGFFLTPMDEYQVTLSGDWNLTHLRHFLPPPSSFPHHPVSGFSDHSAGGLPKLLALSTGLRGM</sequence>